<comment type="caution">
    <text evidence="1">The sequence shown here is derived from an EMBL/GenBank/DDBJ whole genome shotgun (WGS) entry which is preliminary data.</text>
</comment>
<accession>A0AAN4ZDP3</accession>
<proteinExistence type="predicted"/>
<reference evidence="2" key="1">
    <citation type="submission" date="2022-10" db="EMBL/GenBank/DDBJ databases">
        <title>Genome assembly of Pristionchus species.</title>
        <authorList>
            <person name="Yoshida K."/>
            <person name="Sommer R.J."/>
        </authorList>
    </citation>
    <scope>NUCLEOTIDE SEQUENCE [LARGE SCALE GENOMIC DNA]</scope>
    <source>
        <strain evidence="2">RS5460</strain>
    </source>
</reference>
<organism evidence="1 2">
    <name type="scientific">Pristionchus mayeri</name>
    <dbReference type="NCBI Taxonomy" id="1317129"/>
    <lineage>
        <taxon>Eukaryota</taxon>
        <taxon>Metazoa</taxon>
        <taxon>Ecdysozoa</taxon>
        <taxon>Nematoda</taxon>
        <taxon>Chromadorea</taxon>
        <taxon>Rhabditida</taxon>
        <taxon>Rhabditina</taxon>
        <taxon>Diplogasteromorpha</taxon>
        <taxon>Diplogasteroidea</taxon>
        <taxon>Neodiplogasteridae</taxon>
        <taxon>Pristionchus</taxon>
    </lineage>
</organism>
<feature type="non-terminal residue" evidence="1">
    <location>
        <position position="71"/>
    </location>
</feature>
<dbReference type="AlphaFoldDB" id="A0AAN4ZDP3"/>
<evidence type="ECO:0000313" key="2">
    <source>
        <dbReference type="Proteomes" id="UP001328107"/>
    </source>
</evidence>
<keyword evidence="2" id="KW-1185">Reference proteome</keyword>
<dbReference type="Proteomes" id="UP001328107">
    <property type="component" value="Unassembled WGS sequence"/>
</dbReference>
<sequence length="71" mass="8522">SNHLKRHQNSHLLRMTLAEIQSAVTYADRRLVRDSYSIAIRRNMQKGMRWNCHSNVKSATKDSRLNRRWRT</sequence>
<protein>
    <submittedName>
        <fullName evidence="1">Uncharacterized protein</fullName>
    </submittedName>
</protein>
<feature type="non-terminal residue" evidence="1">
    <location>
        <position position="1"/>
    </location>
</feature>
<name>A0AAN4ZDP3_9BILA</name>
<dbReference type="EMBL" id="BTRK01000002">
    <property type="protein sequence ID" value="GMR39307.1"/>
    <property type="molecule type" value="Genomic_DNA"/>
</dbReference>
<gene>
    <name evidence="1" type="ORF">PMAYCL1PPCAC_09502</name>
</gene>
<evidence type="ECO:0000313" key="1">
    <source>
        <dbReference type="EMBL" id="GMR39307.1"/>
    </source>
</evidence>